<feature type="domain" description="BON" evidence="3">
    <location>
        <begin position="85"/>
        <end position="151"/>
    </location>
</feature>
<organism evidence="4 5">
    <name type="scientific">Brunnivagina elsteri CCALA 953</name>
    <dbReference type="NCBI Taxonomy" id="987040"/>
    <lineage>
        <taxon>Bacteria</taxon>
        <taxon>Bacillati</taxon>
        <taxon>Cyanobacteriota</taxon>
        <taxon>Cyanophyceae</taxon>
        <taxon>Nostocales</taxon>
        <taxon>Calotrichaceae</taxon>
        <taxon>Brunnivagina</taxon>
    </lineage>
</organism>
<dbReference type="Gene3D" id="3.30.1340.30">
    <property type="match status" value="1"/>
</dbReference>
<feature type="signal peptide" evidence="2">
    <location>
        <begin position="1"/>
        <end position="21"/>
    </location>
</feature>
<dbReference type="PROSITE" id="PS50914">
    <property type="entry name" value="BON"/>
    <property type="match status" value="1"/>
</dbReference>
<gene>
    <name evidence="4" type="ORF">CK510_07595</name>
</gene>
<evidence type="ECO:0000313" key="4">
    <source>
        <dbReference type="EMBL" id="PAX58406.1"/>
    </source>
</evidence>
<sequence length="158" mass="16825">MKKAIALFTSSILLISLVACTDAKKTSNVAPDSTKDNVEVPNAQEAQSSQEDATSETRRRQLNADIKAREQRNNGLNQGAAVNRANKDVASEVRSKLEANIPASALVVEAKDGIVTVTGSVPTQQQFNKITKLAQEIKGVKSVIVKAVIAPAKSTQNN</sequence>
<dbReference type="AlphaFoldDB" id="A0A2A2TLH7"/>
<accession>A0A2A2TLH7</accession>
<comment type="caution">
    <text evidence="4">The sequence shown here is derived from an EMBL/GenBank/DDBJ whole genome shotgun (WGS) entry which is preliminary data.</text>
</comment>
<protein>
    <submittedName>
        <fullName evidence="4">Transporter</fullName>
    </submittedName>
</protein>
<dbReference type="RefSeq" id="WP_095721127.1">
    <property type="nucleotide sequence ID" value="NZ_NTFS01000057.1"/>
</dbReference>
<name>A0A2A2TLH7_9CYAN</name>
<proteinExistence type="predicted"/>
<dbReference type="PROSITE" id="PS51257">
    <property type="entry name" value="PROKAR_LIPOPROTEIN"/>
    <property type="match status" value="1"/>
</dbReference>
<evidence type="ECO:0000256" key="2">
    <source>
        <dbReference type="SAM" id="SignalP"/>
    </source>
</evidence>
<feature type="region of interest" description="Disordered" evidence="1">
    <location>
        <begin position="26"/>
        <end position="60"/>
    </location>
</feature>
<dbReference type="EMBL" id="NTFS01000057">
    <property type="protein sequence ID" value="PAX58406.1"/>
    <property type="molecule type" value="Genomic_DNA"/>
</dbReference>
<evidence type="ECO:0000259" key="3">
    <source>
        <dbReference type="PROSITE" id="PS50914"/>
    </source>
</evidence>
<evidence type="ECO:0000313" key="5">
    <source>
        <dbReference type="Proteomes" id="UP000218238"/>
    </source>
</evidence>
<feature type="chain" id="PRO_5012946109" evidence="2">
    <location>
        <begin position="22"/>
        <end position="158"/>
    </location>
</feature>
<keyword evidence="2" id="KW-0732">Signal</keyword>
<evidence type="ECO:0000256" key="1">
    <source>
        <dbReference type="SAM" id="MobiDB-lite"/>
    </source>
</evidence>
<reference evidence="4 5" key="1">
    <citation type="submission" date="2017-08" db="EMBL/GenBank/DDBJ databases">
        <title>Draft genome sequence of filamentous cyanobacterium Calothrix elsteri CCALA 953.</title>
        <authorList>
            <person name="Gagunashvili A.N."/>
            <person name="Elster J."/>
            <person name="Andresson O.S."/>
        </authorList>
    </citation>
    <scope>NUCLEOTIDE SEQUENCE [LARGE SCALE GENOMIC DNA]</scope>
    <source>
        <strain evidence="4 5">CCALA 953</strain>
    </source>
</reference>
<dbReference type="InterPro" id="IPR007055">
    <property type="entry name" value="BON_dom"/>
</dbReference>
<keyword evidence="5" id="KW-1185">Reference proteome</keyword>
<dbReference type="OrthoDB" id="456897at2"/>
<dbReference type="Proteomes" id="UP000218238">
    <property type="component" value="Unassembled WGS sequence"/>
</dbReference>
<dbReference type="Pfam" id="PF04972">
    <property type="entry name" value="BON"/>
    <property type="match status" value="1"/>
</dbReference>